<protein>
    <recommendedName>
        <fullName evidence="1">Penicillin-binding protein dimerisation domain-containing protein</fullName>
    </recommendedName>
</protein>
<gene>
    <name evidence="2" type="ORF">S06H3_64347</name>
</gene>
<evidence type="ECO:0000259" key="1">
    <source>
        <dbReference type="Pfam" id="PF03717"/>
    </source>
</evidence>
<dbReference type="EMBL" id="BARV01042953">
    <property type="protein sequence ID" value="GAI52451.1"/>
    <property type="molecule type" value="Genomic_DNA"/>
</dbReference>
<feature type="domain" description="Penicillin-binding protein dimerisation" evidence="1">
    <location>
        <begin position="1"/>
        <end position="36"/>
    </location>
</feature>
<dbReference type="SUPFAM" id="SSF56519">
    <property type="entry name" value="Penicillin binding protein dimerisation domain"/>
    <property type="match status" value="1"/>
</dbReference>
<accession>X1QCE3</accession>
<feature type="non-terminal residue" evidence="2">
    <location>
        <position position="1"/>
    </location>
</feature>
<dbReference type="InterPro" id="IPR005311">
    <property type="entry name" value="PBP_dimer"/>
</dbReference>
<sequence length="37" mass="4123">HSLGYVGEIDKEELQRFGNPKFQGGDIIGKAGLEKYQ</sequence>
<dbReference type="Pfam" id="PF03717">
    <property type="entry name" value="PBP_dimer"/>
    <property type="match status" value="1"/>
</dbReference>
<dbReference type="AlphaFoldDB" id="X1QCE3"/>
<evidence type="ECO:0000313" key="2">
    <source>
        <dbReference type="EMBL" id="GAI52451.1"/>
    </source>
</evidence>
<dbReference type="InterPro" id="IPR036138">
    <property type="entry name" value="PBP_dimer_sf"/>
</dbReference>
<comment type="caution">
    <text evidence="2">The sequence shown here is derived from an EMBL/GenBank/DDBJ whole genome shotgun (WGS) entry which is preliminary data.</text>
</comment>
<reference evidence="2" key="1">
    <citation type="journal article" date="2014" name="Front. Microbiol.">
        <title>High frequency of phylogenetically diverse reductive dehalogenase-homologous genes in deep subseafloor sedimentary metagenomes.</title>
        <authorList>
            <person name="Kawai M."/>
            <person name="Futagami T."/>
            <person name="Toyoda A."/>
            <person name="Takaki Y."/>
            <person name="Nishi S."/>
            <person name="Hori S."/>
            <person name="Arai W."/>
            <person name="Tsubouchi T."/>
            <person name="Morono Y."/>
            <person name="Uchiyama I."/>
            <person name="Ito T."/>
            <person name="Fujiyama A."/>
            <person name="Inagaki F."/>
            <person name="Takami H."/>
        </authorList>
    </citation>
    <scope>NUCLEOTIDE SEQUENCE</scope>
    <source>
        <strain evidence="2">Expedition CK06-06</strain>
    </source>
</reference>
<name>X1QCE3_9ZZZZ</name>
<dbReference type="Gene3D" id="3.90.1310.10">
    <property type="entry name" value="Penicillin-binding protein 2a (Domain 2)"/>
    <property type="match status" value="1"/>
</dbReference>
<organism evidence="2">
    <name type="scientific">marine sediment metagenome</name>
    <dbReference type="NCBI Taxonomy" id="412755"/>
    <lineage>
        <taxon>unclassified sequences</taxon>
        <taxon>metagenomes</taxon>
        <taxon>ecological metagenomes</taxon>
    </lineage>
</organism>
<dbReference type="GO" id="GO:0008658">
    <property type="term" value="F:penicillin binding"/>
    <property type="evidence" value="ECO:0007669"/>
    <property type="project" value="InterPro"/>
</dbReference>
<proteinExistence type="predicted"/>